<sequence length="59" mass="6766">MPTKIPHETLKFAYRCSHGRCEFSDRYSDVVADHERDAHDRQPPDIPTPRQARGESSGN</sequence>
<evidence type="ECO:0000313" key="3">
    <source>
        <dbReference type="Proteomes" id="UP000584374"/>
    </source>
</evidence>
<reference evidence="2 3" key="1">
    <citation type="submission" date="2020-08" db="EMBL/GenBank/DDBJ databases">
        <title>Sequencing the genomes of 1000 actinobacteria strains.</title>
        <authorList>
            <person name="Klenk H.-P."/>
        </authorList>
    </citation>
    <scope>NUCLEOTIDE SEQUENCE [LARGE SCALE GENOMIC DNA]</scope>
    <source>
        <strain evidence="2 3">DSM 45584</strain>
    </source>
</reference>
<evidence type="ECO:0000256" key="1">
    <source>
        <dbReference type="SAM" id="MobiDB-lite"/>
    </source>
</evidence>
<evidence type="ECO:0000313" key="2">
    <source>
        <dbReference type="EMBL" id="MBB5156118.1"/>
    </source>
</evidence>
<gene>
    <name evidence="2" type="ORF">BJ970_003652</name>
</gene>
<keyword evidence="3" id="KW-1185">Reference proteome</keyword>
<feature type="compositionally biased region" description="Basic and acidic residues" evidence="1">
    <location>
        <begin position="32"/>
        <end position="43"/>
    </location>
</feature>
<comment type="caution">
    <text evidence="2">The sequence shown here is derived from an EMBL/GenBank/DDBJ whole genome shotgun (WGS) entry which is preliminary data.</text>
</comment>
<proteinExistence type="predicted"/>
<accession>A0A840QBU6</accession>
<protein>
    <submittedName>
        <fullName evidence="2">Uncharacterized protein</fullName>
    </submittedName>
</protein>
<organism evidence="2 3">
    <name type="scientific">Saccharopolyspora phatthalungensis</name>
    <dbReference type="NCBI Taxonomy" id="664693"/>
    <lineage>
        <taxon>Bacteria</taxon>
        <taxon>Bacillati</taxon>
        <taxon>Actinomycetota</taxon>
        <taxon>Actinomycetes</taxon>
        <taxon>Pseudonocardiales</taxon>
        <taxon>Pseudonocardiaceae</taxon>
        <taxon>Saccharopolyspora</taxon>
    </lineage>
</organism>
<dbReference type="Proteomes" id="UP000584374">
    <property type="component" value="Unassembled WGS sequence"/>
</dbReference>
<dbReference type="EMBL" id="JACHIW010000001">
    <property type="protein sequence ID" value="MBB5156118.1"/>
    <property type="molecule type" value="Genomic_DNA"/>
</dbReference>
<dbReference type="AlphaFoldDB" id="A0A840QBU6"/>
<feature type="region of interest" description="Disordered" evidence="1">
    <location>
        <begin position="32"/>
        <end position="59"/>
    </location>
</feature>
<name>A0A840QBU6_9PSEU</name>